<dbReference type="CDD" id="cd20406">
    <property type="entry name" value="Tudor_Agenet_AtDUF_rpt2_4"/>
    <property type="match status" value="2"/>
</dbReference>
<feature type="coiled-coil region" evidence="3">
    <location>
        <begin position="882"/>
        <end position="916"/>
    </location>
</feature>
<dbReference type="InterPro" id="IPR007930">
    <property type="entry name" value="DUF724"/>
</dbReference>
<protein>
    <recommendedName>
        <fullName evidence="5">Agenet domain-containing protein</fullName>
    </recommendedName>
</protein>
<keyword evidence="7" id="KW-1185">Reference proteome</keyword>
<proteinExistence type="predicted"/>
<feature type="domain" description="Agenet" evidence="5">
    <location>
        <begin position="5"/>
        <end position="85"/>
    </location>
</feature>
<feature type="compositionally biased region" description="Basic and acidic residues" evidence="4">
    <location>
        <begin position="738"/>
        <end position="747"/>
    </location>
</feature>
<reference evidence="7" key="1">
    <citation type="submission" date="2024-07" db="EMBL/GenBank/DDBJ databases">
        <title>Two chromosome-level genome assemblies of Korean endemic species Abeliophyllum distichum and Forsythia ovata (Oleaceae).</title>
        <authorList>
            <person name="Jang H."/>
        </authorList>
    </citation>
    <scope>NUCLEOTIDE SEQUENCE [LARGE SCALE GENOMIC DNA]</scope>
</reference>
<dbReference type="SMART" id="SM00743">
    <property type="entry name" value="Agenet"/>
    <property type="match status" value="4"/>
</dbReference>
<feature type="region of interest" description="Disordered" evidence="4">
    <location>
        <begin position="400"/>
        <end position="559"/>
    </location>
</feature>
<evidence type="ECO:0000313" key="6">
    <source>
        <dbReference type="EMBL" id="KAL2514655.1"/>
    </source>
</evidence>
<evidence type="ECO:0000256" key="4">
    <source>
        <dbReference type="SAM" id="MobiDB-lite"/>
    </source>
</evidence>
<keyword evidence="3" id="KW-0175">Coiled coil</keyword>
<feature type="region of interest" description="Disordered" evidence="4">
    <location>
        <begin position="738"/>
        <end position="757"/>
    </location>
</feature>
<dbReference type="Pfam" id="PF05641">
    <property type="entry name" value="Agenet"/>
    <property type="match status" value="2"/>
</dbReference>
<keyword evidence="2" id="KW-0341">Growth regulation</keyword>
<evidence type="ECO:0000256" key="1">
    <source>
        <dbReference type="ARBA" id="ARBA00022448"/>
    </source>
</evidence>
<evidence type="ECO:0000313" key="7">
    <source>
        <dbReference type="Proteomes" id="UP001604277"/>
    </source>
</evidence>
<dbReference type="AlphaFoldDB" id="A0ABD1TQE3"/>
<feature type="domain" description="Agenet" evidence="5">
    <location>
        <begin position="158"/>
        <end position="226"/>
    </location>
</feature>
<dbReference type="InterPro" id="IPR014002">
    <property type="entry name" value="Agenet_dom_plant"/>
</dbReference>
<dbReference type="Proteomes" id="UP001604277">
    <property type="component" value="Unassembled WGS sequence"/>
</dbReference>
<keyword evidence="1" id="KW-0813">Transport</keyword>
<dbReference type="PANTHER" id="PTHR31917:SF153">
    <property type="entry name" value="DUF724 DOMAIN-CONTAINING PROTEIN 3-RELATED"/>
    <property type="match status" value="1"/>
</dbReference>
<feature type="compositionally biased region" description="Polar residues" evidence="4">
    <location>
        <begin position="544"/>
        <end position="554"/>
    </location>
</feature>
<feature type="compositionally biased region" description="Polar residues" evidence="4">
    <location>
        <begin position="400"/>
        <end position="427"/>
    </location>
</feature>
<evidence type="ECO:0000256" key="3">
    <source>
        <dbReference type="SAM" id="Coils"/>
    </source>
</evidence>
<feature type="compositionally biased region" description="Basic and acidic residues" evidence="4">
    <location>
        <begin position="520"/>
        <end position="533"/>
    </location>
</feature>
<evidence type="ECO:0000256" key="2">
    <source>
        <dbReference type="ARBA" id="ARBA00022604"/>
    </source>
</evidence>
<gene>
    <name evidence="6" type="ORF">Fot_28626</name>
</gene>
<dbReference type="EMBL" id="JBFOLJ010000008">
    <property type="protein sequence ID" value="KAL2514655.1"/>
    <property type="molecule type" value="Genomic_DNA"/>
</dbReference>
<feature type="compositionally biased region" description="Basic and acidic residues" evidence="4">
    <location>
        <begin position="491"/>
        <end position="503"/>
    </location>
</feature>
<comment type="caution">
    <text evidence="6">The sequence shown here is derived from an EMBL/GenBank/DDBJ whole genome shotgun (WGS) entry which is preliminary data.</text>
</comment>
<dbReference type="InterPro" id="IPR008395">
    <property type="entry name" value="Agenet-like_dom"/>
</dbReference>
<dbReference type="Pfam" id="PF05266">
    <property type="entry name" value="DUF724"/>
    <property type="match status" value="1"/>
</dbReference>
<feature type="domain" description="Agenet" evidence="5">
    <location>
        <begin position="88"/>
        <end position="144"/>
    </location>
</feature>
<evidence type="ECO:0000259" key="5">
    <source>
        <dbReference type="SMART" id="SM00743"/>
    </source>
</evidence>
<organism evidence="6 7">
    <name type="scientific">Forsythia ovata</name>
    <dbReference type="NCBI Taxonomy" id="205694"/>
    <lineage>
        <taxon>Eukaryota</taxon>
        <taxon>Viridiplantae</taxon>
        <taxon>Streptophyta</taxon>
        <taxon>Embryophyta</taxon>
        <taxon>Tracheophyta</taxon>
        <taxon>Spermatophyta</taxon>
        <taxon>Magnoliopsida</taxon>
        <taxon>eudicotyledons</taxon>
        <taxon>Gunneridae</taxon>
        <taxon>Pentapetalae</taxon>
        <taxon>asterids</taxon>
        <taxon>lamiids</taxon>
        <taxon>Lamiales</taxon>
        <taxon>Oleaceae</taxon>
        <taxon>Forsythieae</taxon>
        <taxon>Forsythia</taxon>
    </lineage>
</organism>
<accession>A0ABD1TQE3</accession>
<feature type="region of interest" description="Disordered" evidence="4">
    <location>
        <begin position="603"/>
        <end position="670"/>
    </location>
</feature>
<name>A0ABD1TQE3_9LAMI</name>
<dbReference type="PANTHER" id="PTHR31917">
    <property type="entry name" value="AGENET DOMAIN-CONTAINING PROTEIN-RELATED"/>
    <property type="match status" value="1"/>
</dbReference>
<dbReference type="CDD" id="cd20405">
    <property type="entry name" value="Tudor_Agenet_AtDUF_rpt1_3"/>
    <property type="match status" value="1"/>
</dbReference>
<sequence length="953" mass="106986">MPKKSLFPEGSLIEVKTDEEGFKDVYFLATVISPPAKFKGQNSKSRRKNNVYVEYQCLLADDNGSDLLREFVDLKFVRPAPPPLEIEEGFEVNDVVDAFYRDGWWIGVVKKVEEGSRFVVTFQNPPDELQFGISDLRAHWDWVDGLWVLPVNPSKAALMFDVGRKLEVSIEEENCLNAWFPATILEIVSDGSFVVELWRQKVGNEPQPLTVTVDPLHVRPTQPHLKDKKYVLLEKIDAFFDGGWWSGDITKELEDGRYVIFVKQTEKYREFHQSEIRPHLEWKDSKWFASSKDVLIPSSDDEQQGGHICANTTTVAVPVGSLGNGKENIVEKMSHSLSSRKNQVGQLTHFDQKPSNVTTSLTKRRRCSPSDSLDDLSLPLKKLKEGNLVAATSLAPQQQNTLITSSKTMLRGSASPTSENTRISSVKQPIPGDLSSNNPYWGQRIGKQQKVEQDNPTSGPMKKRRRTQELHVESPESVVGGLATGKGSSIGKRDRQSHDKESLKLVSEQEEQSNDSAIQRIKENKQPETEERRKRGRPPKTPIKSHQTQVTGSAQKGDAVADETVIKDCLANEVGSHTTAEVEMTGMEGFLYNQESTMHDKINGLPKQKNRSGSMMKKTHKKVSDAKAIERSINLNEKHSSKKGRRRATDEKSASQVQDSLDVPGSKTTESNHVVNELKKVIARVPSREFDDEPLSKWIEEMQAPSAVDGSRVSLTRTAEQFVETAKKPKEIALLTDGSERQKESDMHIPTSGDKGSIIQSEQQSLPFVKNAMLWNAIESMDVFRRIPQKPHFQPLLHIKESSREGLAIGLMVTFSSVVEKASRLQLNDSKIISDDILENVADLERYGFDVQAVRDRVTGLLSVKDRQEKLLGQVEEINCQIVGHNLERNHMDEEIDEIEKQIRNLQEKLSLAESAKETKDHVIASIKSKLLEIKENIATAVCDFEGLAATPL</sequence>
<feature type="domain" description="Agenet" evidence="5">
    <location>
        <begin position="228"/>
        <end position="284"/>
    </location>
</feature>